<dbReference type="InterPro" id="IPR051156">
    <property type="entry name" value="Mito/Outer_Membr_Metalloprot"/>
</dbReference>
<evidence type="ECO:0000256" key="3">
    <source>
        <dbReference type="ARBA" id="ARBA00022801"/>
    </source>
</evidence>
<evidence type="ECO:0000259" key="7">
    <source>
        <dbReference type="Pfam" id="PF01435"/>
    </source>
</evidence>
<dbReference type="PROSITE" id="PS51257">
    <property type="entry name" value="PROKAR_LIPOPROTEIN"/>
    <property type="match status" value="1"/>
</dbReference>
<dbReference type="GO" id="GO:0051603">
    <property type="term" value="P:proteolysis involved in protein catabolic process"/>
    <property type="evidence" value="ECO:0007669"/>
    <property type="project" value="TreeGrafter"/>
</dbReference>
<gene>
    <name evidence="8" type="ORF">A2W18_08880</name>
</gene>
<feature type="domain" description="Peptidase M48" evidence="7">
    <location>
        <begin position="77"/>
        <end position="260"/>
    </location>
</feature>
<dbReference type="PANTHER" id="PTHR22726:SF1">
    <property type="entry name" value="METALLOENDOPEPTIDASE OMA1, MITOCHONDRIAL"/>
    <property type="match status" value="1"/>
</dbReference>
<dbReference type="Pfam" id="PF01435">
    <property type="entry name" value="Peptidase_M48"/>
    <property type="match status" value="1"/>
</dbReference>
<dbReference type="GO" id="GO:0004222">
    <property type="term" value="F:metalloendopeptidase activity"/>
    <property type="evidence" value="ECO:0007669"/>
    <property type="project" value="InterPro"/>
</dbReference>
<dbReference type="Gene3D" id="3.30.2010.10">
    <property type="entry name" value="Metalloproteases ('zincins'), catalytic domain"/>
    <property type="match status" value="1"/>
</dbReference>
<dbReference type="InterPro" id="IPR001915">
    <property type="entry name" value="Peptidase_M48"/>
</dbReference>
<comment type="caution">
    <text evidence="8">The sequence shown here is derived from an EMBL/GenBank/DDBJ whole genome shotgun (WGS) entry which is preliminary data.</text>
</comment>
<comment type="cofactor">
    <cofactor evidence="6">
        <name>Zn(2+)</name>
        <dbReference type="ChEBI" id="CHEBI:29105"/>
    </cofactor>
    <text evidence="6">Binds 1 zinc ion per subunit.</text>
</comment>
<keyword evidence="2" id="KW-0479">Metal-binding</keyword>
<comment type="similarity">
    <text evidence="6">Belongs to the peptidase M48 family.</text>
</comment>
<keyword evidence="3 6" id="KW-0378">Hydrolase</keyword>
<reference evidence="8 9" key="1">
    <citation type="journal article" date="2016" name="Nat. Commun.">
        <title>Thousands of microbial genomes shed light on interconnected biogeochemical processes in an aquifer system.</title>
        <authorList>
            <person name="Anantharaman K."/>
            <person name="Brown C.T."/>
            <person name="Hug L.A."/>
            <person name="Sharon I."/>
            <person name="Castelle C.J."/>
            <person name="Probst A.J."/>
            <person name="Thomas B.C."/>
            <person name="Singh A."/>
            <person name="Wilkins M.J."/>
            <person name="Karaoz U."/>
            <person name="Brodie E.L."/>
            <person name="Williams K.H."/>
            <person name="Hubbard S.S."/>
            <person name="Banfield J.F."/>
        </authorList>
    </citation>
    <scope>NUCLEOTIDE SEQUENCE [LARGE SCALE GENOMIC DNA]</scope>
</reference>
<evidence type="ECO:0000256" key="4">
    <source>
        <dbReference type="ARBA" id="ARBA00022833"/>
    </source>
</evidence>
<evidence type="ECO:0000313" key="8">
    <source>
        <dbReference type="EMBL" id="OGI67375.1"/>
    </source>
</evidence>
<sequence length="275" mass="29741">MNRIEKTIPRLIGTVLASLVALTACQSVQTTNAGVVGVDRKQRMLVSSADMNRGAADAYRKVLQDAQSKGQLNPDPTQTERVRRIANRLIPNTVTFRPDAPKWSWEINVLGSNDVNAWCMPGGKIAVYTGLIAKLKATDDELAAVMGHEIAHALREHSREQASQAAAQGLILGILGAAAGLSNTGQQLSQLALDVTFNLPHSRTDETEADRIGVELAARSGYDPRAAVSLWEKMMSLGGGQPPQILSTHPSNESRINDLKVYAERVVPLYQTAKK</sequence>
<dbReference type="GO" id="GO:0046872">
    <property type="term" value="F:metal ion binding"/>
    <property type="evidence" value="ECO:0007669"/>
    <property type="project" value="UniProtKB-KW"/>
</dbReference>
<accession>A0A1F6VCT3</accession>
<proteinExistence type="inferred from homology"/>
<protein>
    <submittedName>
        <fullName evidence="8">Peptidase M48</fullName>
    </submittedName>
</protein>
<evidence type="ECO:0000256" key="1">
    <source>
        <dbReference type="ARBA" id="ARBA00022670"/>
    </source>
</evidence>
<keyword evidence="1 6" id="KW-0645">Protease</keyword>
<evidence type="ECO:0000256" key="5">
    <source>
        <dbReference type="ARBA" id="ARBA00023049"/>
    </source>
</evidence>
<dbReference type="PANTHER" id="PTHR22726">
    <property type="entry name" value="METALLOENDOPEPTIDASE OMA1"/>
    <property type="match status" value="1"/>
</dbReference>
<keyword evidence="4 6" id="KW-0862">Zinc</keyword>
<evidence type="ECO:0000313" key="9">
    <source>
        <dbReference type="Proteomes" id="UP000179076"/>
    </source>
</evidence>
<dbReference type="GO" id="GO:0016020">
    <property type="term" value="C:membrane"/>
    <property type="evidence" value="ECO:0007669"/>
    <property type="project" value="TreeGrafter"/>
</dbReference>
<dbReference type="EMBL" id="MFSP01000062">
    <property type="protein sequence ID" value="OGI67375.1"/>
    <property type="molecule type" value="Genomic_DNA"/>
</dbReference>
<dbReference type="Proteomes" id="UP000179076">
    <property type="component" value="Unassembled WGS sequence"/>
</dbReference>
<name>A0A1F6VCT3_9PROT</name>
<evidence type="ECO:0000256" key="6">
    <source>
        <dbReference type="RuleBase" id="RU003983"/>
    </source>
</evidence>
<evidence type="ECO:0000256" key="2">
    <source>
        <dbReference type="ARBA" id="ARBA00022723"/>
    </source>
</evidence>
<dbReference type="AlphaFoldDB" id="A0A1F6VCT3"/>
<keyword evidence="5 6" id="KW-0482">Metalloprotease</keyword>
<organism evidence="8 9">
    <name type="scientific">Candidatus Muproteobacteria bacterium RBG_16_60_9</name>
    <dbReference type="NCBI Taxonomy" id="1817755"/>
    <lineage>
        <taxon>Bacteria</taxon>
        <taxon>Pseudomonadati</taxon>
        <taxon>Pseudomonadota</taxon>
        <taxon>Candidatus Muproteobacteria</taxon>
    </lineage>
</organism>
<dbReference type="CDD" id="cd07331">
    <property type="entry name" value="M48C_Oma1_like"/>
    <property type="match status" value="1"/>
</dbReference>